<gene>
    <name evidence="2" type="ORF">SAMN05443507_1661</name>
</gene>
<dbReference type="EMBL" id="FRAF01000066">
    <property type="protein sequence ID" value="SHL20205.1"/>
    <property type="molecule type" value="Genomic_DNA"/>
</dbReference>
<dbReference type="AlphaFoldDB" id="A0A1M6YQ41"/>
<sequence length="139" mass="16159">GWQMYKDRYIYPAIFHFAEDGISIEFPDFPGCLPCAFSLEEAMKNAREAMALHLYGMEQDGEILPEPTPITHLQSNEHQAIVLIEVWMPPFRDEMEQRAVKKTLTIPKWLDDLALEHQVNFSHLLQDALKKYLGVNEKQ</sequence>
<dbReference type="Gene3D" id="3.30.160.250">
    <property type="match status" value="1"/>
</dbReference>
<dbReference type="InterPro" id="IPR031807">
    <property type="entry name" value="HicB-like"/>
</dbReference>
<feature type="non-terminal residue" evidence="2">
    <location>
        <position position="1"/>
    </location>
</feature>
<reference evidence="3" key="1">
    <citation type="submission" date="2016-11" db="EMBL/GenBank/DDBJ databases">
        <authorList>
            <person name="Varghese N."/>
            <person name="Submissions S."/>
        </authorList>
    </citation>
    <scope>NUCLEOTIDE SEQUENCE [LARGE SCALE GENOMIC DNA]</scope>
    <source>
        <strain evidence="3">USBA-503</strain>
    </source>
</reference>
<name>A0A1M6YQ41_9BACL</name>
<dbReference type="SUPFAM" id="SSF143100">
    <property type="entry name" value="TTHA1013/TTHA0281-like"/>
    <property type="match status" value="1"/>
</dbReference>
<evidence type="ECO:0000313" key="3">
    <source>
        <dbReference type="Proteomes" id="UP000184016"/>
    </source>
</evidence>
<proteinExistence type="predicted"/>
<protein>
    <submittedName>
        <fullName evidence="2">Predicted nuclease of the RNAse H fold, HicB family</fullName>
    </submittedName>
</protein>
<dbReference type="Pfam" id="PF15919">
    <property type="entry name" value="HicB_lk_antitox"/>
    <property type="match status" value="1"/>
</dbReference>
<feature type="domain" description="HicB-like antitoxin of toxin-antitoxin system" evidence="1">
    <location>
        <begin position="11"/>
        <end position="127"/>
    </location>
</feature>
<evidence type="ECO:0000259" key="1">
    <source>
        <dbReference type="Pfam" id="PF15919"/>
    </source>
</evidence>
<keyword evidence="3" id="KW-1185">Reference proteome</keyword>
<organism evidence="2 3">
    <name type="scientific">Alicyclobacillus tolerans</name>
    <dbReference type="NCBI Taxonomy" id="90970"/>
    <lineage>
        <taxon>Bacteria</taxon>
        <taxon>Bacillati</taxon>
        <taxon>Bacillota</taxon>
        <taxon>Bacilli</taxon>
        <taxon>Bacillales</taxon>
        <taxon>Alicyclobacillaceae</taxon>
        <taxon>Alicyclobacillus</taxon>
    </lineage>
</organism>
<dbReference type="Proteomes" id="UP000184016">
    <property type="component" value="Unassembled WGS sequence"/>
</dbReference>
<dbReference type="STRING" id="1830138.SAMN05443507_1661"/>
<evidence type="ECO:0000313" key="2">
    <source>
        <dbReference type="EMBL" id="SHL20205.1"/>
    </source>
</evidence>
<dbReference type="InterPro" id="IPR035069">
    <property type="entry name" value="TTHA1013/TTHA0281-like"/>
</dbReference>
<accession>A0A1M6YQ41</accession>